<dbReference type="AlphaFoldDB" id="A0A4Z1NSY1"/>
<protein>
    <submittedName>
        <fullName evidence="2">Malonamoyl-CoA synthetase</fullName>
    </submittedName>
</protein>
<dbReference type="EMBL" id="SNSC02000013">
    <property type="protein sequence ID" value="TID18876.1"/>
    <property type="molecule type" value="Genomic_DNA"/>
</dbReference>
<reference evidence="2 3" key="1">
    <citation type="submission" date="2019-04" db="EMBL/GenBank/DDBJ databases">
        <title>High contiguity whole genome sequence and gene annotation resource for two Venturia nashicola isolates.</title>
        <authorList>
            <person name="Prokchorchik M."/>
            <person name="Won K."/>
            <person name="Lee Y."/>
            <person name="Choi E.D."/>
            <person name="Segonzac C."/>
            <person name="Sohn K.H."/>
        </authorList>
    </citation>
    <scope>NUCLEOTIDE SEQUENCE [LARGE SCALE GENOMIC DNA]</scope>
    <source>
        <strain evidence="2 3">PRI2</strain>
    </source>
</reference>
<feature type="region of interest" description="Disordered" evidence="1">
    <location>
        <begin position="288"/>
        <end position="317"/>
    </location>
</feature>
<sequence>MENRQPAVIITAPLDEPRSRARNDRPANEVLDEVTWLTHLDTYRVRDGVVAAFDDDDLDTTPRAREGLGSNSRDMRLWRVLSQIADLVRAYNLLHSQLELRPKAMTMFVQEVERPGVARLVEVGEGVWRYIHGLVPIIQEGSHSGLWIARRVINALLMKFGVRAKTPAHLRSAQWQDVFDLKLRYLHFVYALALVSSMKSHAIDFNWQIWDEPVNYFKINESLTFRKYDIGSMGEYLGPVWILAKKTTFLLPNDGPSDSRSGSIDSGTEHESAGLDLPYLSARFANQELDGPTNTSTEAEMSTTEISKNTSNDPERPSFTFQISVSIPQLRELWNANIEFAEAEQMLDRESIEAGTMQETRTAAIKILEVGSGVVLPIGRPTLMNTEVEVVCGWYSLDPEGNGNMMAMADIIRDGEVELCDSDTLLII</sequence>
<name>A0A4Z1NSY1_9PEZI</name>
<evidence type="ECO:0000313" key="3">
    <source>
        <dbReference type="Proteomes" id="UP000298493"/>
    </source>
</evidence>
<comment type="caution">
    <text evidence="2">The sequence shown here is derived from an EMBL/GenBank/DDBJ whole genome shotgun (WGS) entry which is preliminary data.</text>
</comment>
<feature type="compositionally biased region" description="Polar residues" evidence="1">
    <location>
        <begin position="292"/>
        <end position="312"/>
    </location>
</feature>
<evidence type="ECO:0000256" key="1">
    <source>
        <dbReference type="SAM" id="MobiDB-lite"/>
    </source>
</evidence>
<proteinExistence type="predicted"/>
<organism evidence="2 3">
    <name type="scientific">Venturia nashicola</name>
    <dbReference type="NCBI Taxonomy" id="86259"/>
    <lineage>
        <taxon>Eukaryota</taxon>
        <taxon>Fungi</taxon>
        <taxon>Dikarya</taxon>
        <taxon>Ascomycota</taxon>
        <taxon>Pezizomycotina</taxon>
        <taxon>Dothideomycetes</taxon>
        <taxon>Pleosporomycetidae</taxon>
        <taxon>Venturiales</taxon>
        <taxon>Venturiaceae</taxon>
        <taxon>Venturia</taxon>
    </lineage>
</organism>
<keyword evidence="3" id="KW-1185">Reference proteome</keyword>
<gene>
    <name evidence="2" type="ORF">E6O75_ATG05997</name>
</gene>
<dbReference type="Proteomes" id="UP000298493">
    <property type="component" value="Unassembled WGS sequence"/>
</dbReference>
<evidence type="ECO:0000313" key="2">
    <source>
        <dbReference type="EMBL" id="TID18876.1"/>
    </source>
</evidence>
<accession>A0A4Z1NSY1</accession>